<dbReference type="EMBL" id="ASHM01071410">
    <property type="protein sequence ID" value="PNX55404.1"/>
    <property type="molecule type" value="Genomic_DNA"/>
</dbReference>
<dbReference type="AlphaFoldDB" id="A0A2K3JMZ7"/>
<feature type="region of interest" description="Disordered" evidence="1">
    <location>
        <begin position="153"/>
        <end position="183"/>
    </location>
</feature>
<name>A0A2K3JMZ7_TRIPR</name>
<protein>
    <submittedName>
        <fullName evidence="2">Uncharacterized protein</fullName>
    </submittedName>
</protein>
<feature type="non-terminal residue" evidence="2">
    <location>
        <position position="1"/>
    </location>
</feature>
<accession>A0A2K3JMZ7</accession>
<reference evidence="2 3" key="1">
    <citation type="journal article" date="2014" name="Am. J. Bot.">
        <title>Genome assembly and annotation for red clover (Trifolium pratense; Fabaceae).</title>
        <authorList>
            <person name="Istvanek J."/>
            <person name="Jaros M."/>
            <person name="Krenek A."/>
            <person name="Repkova J."/>
        </authorList>
    </citation>
    <scope>NUCLEOTIDE SEQUENCE [LARGE SCALE GENOMIC DNA]</scope>
    <source>
        <strain evidence="3">cv. Tatra</strain>
        <tissue evidence="2">Young leaves</tissue>
    </source>
</reference>
<evidence type="ECO:0000313" key="2">
    <source>
        <dbReference type="EMBL" id="PNX55404.1"/>
    </source>
</evidence>
<sequence>IRIGVNQPGNQSRWLDDSFTLARLRPTDRKRPEAYIERISSLFYGHPLPPRDEWNDWLSNISANSSVTIPYSILMEFDSTGDLFCYPGGFSHSVESGAGKRRGFAIGNYVNQRLLRPLQPRNEAIFLLYDHRLKLEDPPEIVLSLTYLDFSGSTNPRRDKSASDQASSQDRSPFKPTYKTSFH</sequence>
<evidence type="ECO:0000256" key="1">
    <source>
        <dbReference type="SAM" id="MobiDB-lite"/>
    </source>
</evidence>
<organism evidence="2 3">
    <name type="scientific">Trifolium pratense</name>
    <name type="common">Red clover</name>
    <dbReference type="NCBI Taxonomy" id="57577"/>
    <lineage>
        <taxon>Eukaryota</taxon>
        <taxon>Viridiplantae</taxon>
        <taxon>Streptophyta</taxon>
        <taxon>Embryophyta</taxon>
        <taxon>Tracheophyta</taxon>
        <taxon>Spermatophyta</taxon>
        <taxon>Magnoliopsida</taxon>
        <taxon>eudicotyledons</taxon>
        <taxon>Gunneridae</taxon>
        <taxon>Pentapetalae</taxon>
        <taxon>rosids</taxon>
        <taxon>fabids</taxon>
        <taxon>Fabales</taxon>
        <taxon>Fabaceae</taxon>
        <taxon>Papilionoideae</taxon>
        <taxon>50 kb inversion clade</taxon>
        <taxon>NPAAA clade</taxon>
        <taxon>Hologalegina</taxon>
        <taxon>IRL clade</taxon>
        <taxon>Trifolieae</taxon>
        <taxon>Trifolium</taxon>
    </lineage>
</organism>
<proteinExistence type="predicted"/>
<dbReference type="Proteomes" id="UP000236291">
    <property type="component" value="Unassembled WGS sequence"/>
</dbReference>
<evidence type="ECO:0000313" key="3">
    <source>
        <dbReference type="Proteomes" id="UP000236291"/>
    </source>
</evidence>
<reference evidence="2 3" key="2">
    <citation type="journal article" date="2017" name="Front. Plant Sci.">
        <title>Gene Classification and Mining of Molecular Markers Useful in Red Clover (Trifolium pratense) Breeding.</title>
        <authorList>
            <person name="Istvanek J."/>
            <person name="Dluhosova J."/>
            <person name="Dluhos P."/>
            <person name="Patkova L."/>
            <person name="Nedelnik J."/>
            <person name="Repkova J."/>
        </authorList>
    </citation>
    <scope>NUCLEOTIDE SEQUENCE [LARGE SCALE GENOMIC DNA]</scope>
    <source>
        <strain evidence="3">cv. Tatra</strain>
        <tissue evidence="2">Young leaves</tissue>
    </source>
</reference>
<comment type="caution">
    <text evidence="2">The sequence shown here is derived from an EMBL/GenBank/DDBJ whole genome shotgun (WGS) entry which is preliminary data.</text>
</comment>
<gene>
    <name evidence="2" type="ORF">L195_g049033</name>
</gene>